<dbReference type="RefSeq" id="WP_211352905.1">
    <property type="nucleotide sequence ID" value="NZ_CP144375.1"/>
</dbReference>
<dbReference type="InterPro" id="IPR037523">
    <property type="entry name" value="VOC_core"/>
</dbReference>
<gene>
    <name evidence="2" type="ORF">BCF44_102217</name>
</gene>
<organism evidence="2 3">
    <name type="scientific">Kutzneria buriramensis</name>
    <dbReference type="NCBI Taxonomy" id="1045776"/>
    <lineage>
        <taxon>Bacteria</taxon>
        <taxon>Bacillati</taxon>
        <taxon>Actinomycetota</taxon>
        <taxon>Actinomycetes</taxon>
        <taxon>Pseudonocardiales</taxon>
        <taxon>Pseudonocardiaceae</taxon>
        <taxon>Kutzneria</taxon>
    </lineage>
</organism>
<accession>A0A3E0I753</accession>
<evidence type="ECO:0000313" key="3">
    <source>
        <dbReference type="Proteomes" id="UP000256269"/>
    </source>
</evidence>
<reference evidence="2 3" key="1">
    <citation type="submission" date="2018-08" db="EMBL/GenBank/DDBJ databases">
        <title>Genomic Encyclopedia of Archaeal and Bacterial Type Strains, Phase II (KMG-II): from individual species to whole genera.</title>
        <authorList>
            <person name="Goeker M."/>
        </authorList>
    </citation>
    <scope>NUCLEOTIDE SEQUENCE [LARGE SCALE GENOMIC DNA]</scope>
    <source>
        <strain evidence="2 3">DSM 45791</strain>
    </source>
</reference>
<dbReference type="InterPro" id="IPR029068">
    <property type="entry name" value="Glyas_Bleomycin-R_OHBP_Dase"/>
</dbReference>
<dbReference type="Pfam" id="PF00903">
    <property type="entry name" value="Glyoxalase"/>
    <property type="match status" value="1"/>
</dbReference>
<feature type="domain" description="VOC" evidence="1">
    <location>
        <begin position="10"/>
        <end position="141"/>
    </location>
</feature>
<dbReference type="PROSITE" id="PS51819">
    <property type="entry name" value="VOC"/>
    <property type="match status" value="1"/>
</dbReference>
<protein>
    <submittedName>
        <fullName evidence="2">Putative enzyme related to lactoylglutathione lyase</fullName>
    </submittedName>
</protein>
<evidence type="ECO:0000313" key="2">
    <source>
        <dbReference type="EMBL" id="REH53985.1"/>
    </source>
</evidence>
<dbReference type="EMBL" id="QUNO01000002">
    <property type="protein sequence ID" value="REH53985.1"/>
    <property type="molecule type" value="Genomic_DNA"/>
</dbReference>
<dbReference type="GO" id="GO:0016829">
    <property type="term" value="F:lyase activity"/>
    <property type="evidence" value="ECO:0007669"/>
    <property type="project" value="UniProtKB-KW"/>
</dbReference>
<comment type="caution">
    <text evidence="2">The sequence shown here is derived from an EMBL/GenBank/DDBJ whole genome shotgun (WGS) entry which is preliminary data.</text>
</comment>
<sequence>MGSRPPILVDTLHTRLLVNKYVECFRFYNAVLPELTGAKLAKGDEQWPYARFDVEFQKPYLALMNRQVMTPAAGAVEFSRAAGDASLLCFRVADVDAAQETCLAAGATVVVPAADVPEWGEDTRIALLRDPDGNLIELQSSPD</sequence>
<keyword evidence="2" id="KW-0456">Lyase</keyword>
<dbReference type="Gene3D" id="3.10.180.10">
    <property type="entry name" value="2,3-Dihydroxybiphenyl 1,2-Dioxygenase, domain 1"/>
    <property type="match status" value="1"/>
</dbReference>
<dbReference type="Proteomes" id="UP000256269">
    <property type="component" value="Unassembled WGS sequence"/>
</dbReference>
<dbReference type="SUPFAM" id="SSF54593">
    <property type="entry name" value="Glyoxalase/Bleomycin resistance protein/Dihydroxybiphenyl dioxygenase"/>
    <property type="match status" value="1"/>
</dbReference>
<proteinExistence type="predicted"/>
<name>A0A3E0I753_9PSEU</name>
<evidence type="ECO:0000259" key="1">
    <source>
        <dbReference type="PROSITE" id="PS51819"/>
    </source>
</evidence>
<dbReference type="InterPro" id="IPR004360">
    <property type="entry name" value="Glyas_Fos-R_dOase_dom"/>
</dbReference>
<dbReference type="AlphaFoldDB" id="A0A3E0I753"/>
<keyword evidence="3" id="KW-1185">Reference proteome</keyword>